<dbReference type="Pfam" id="PF04262">
    <property type="entry name" value="Glu_cys_ligase"/>
    <property type="match status" value="2"/>
</dbReference>
<dbReference type="GO" id="GO:0006750">
    <property type="term" value="P:glutathione biosynthetic process"/>
    <property type="evidence" value="ECO:0007669"/>
    <property type="project" value="UniProtKB-UniPathway"/>
</dbReference>
<reference evidence="11 12" key="1">
    <citation type="submission" date="2016-11" db="EMBL/GenBank/DDBJ databases">
        <authorList>
            <person name="Jaros S."/>
            <person name="Januszkiewicz K."/>
            <person name="Wedrychowicz H."/>
        </authorList>
    </citation>
    <scope>NUCLEOTIDE SEQUENCE [LARGE SCALE GENOMIC DNA]</scope>
    <source>
        <strain evidence="11 12">DSM 15692</strain>
    </source>
</reference>
<evidence type="ECO:0000256" key="7">
    <source>
        <dbReference type="ARBA" id="ARBA00048819"/>
    </source>
</evidence>
<dbReference type="GO" id="GO:0005829">
    <property type="term" value="C:cytosol"/>
    <property type="evidence" value="ECO:0007669"/>
    <property type="project" value="TreeGrafter"/>
</dbReference>
<accession>A0A1M4T4P7</accession>
<proteinExistence type="inferred from homology"/>
<evidence type="ECO:0000256" key="4">
    <source>
        <dbReference type="ARBA" id="ARBA00022684"/>
    </source>
</evidence>
<comment type="similarity">
    <text evidence="8">Belongs to the glutamate--cysteine ligase type 1 family.</text>
</comment>
<dbReference type="GO" id="GO:0004357">
    <property type="term" value="F:glutamate-cysteine ligase activity"/>
    <property type="evidence" value="ECO:0007669"/>
    <property type="project" value="UniProtKB-EC"/>
</dbReference>
<comment type="catalytic activity">
    <reaction evidence="7 9">
        <text>L-cysteine + L-glutamate + ATP = gamma-L-glutamyl-L-cysteine + ADP + phosphate + H(+)</text>
        <dbReference type="Rhea" id="RHEA:13285"/>
        <dbReference type="ChEBI" id="CHEBI:15378"/>
        <dbReference type="ChEBI" id="CHEBI:29985"/>
        <dbReference type="ChEBI" id="CHEBI:30616"/>
        <dbReference type="ChEBI" id="CHEBI:35235"/>
        <dbReference type="ChEBI" id="CHEBI:43474"/>
        <dbReference type="ChEBI" id="CHEBI:58173"/>
        <dbReference type="ChEBI" id="CHEBI:456216"/>
        <dbReference type="EC" id="6.3.2.2"/>
    </reaction>
</comment>
<dbReference type="Proteomes" id="UP000184128">
    <property type="component" value="Unassembled WGS sequence"/>
</dbReference>
<dbReference type="SUPFAM" id="SSF55931">
    <property type="entry name" value="Glutamine synthetase/guanido kinase"/>
    <property type="match status" value="1"/>
</dbReference>
<evidence type="ECO:0000259" key="10">
    <source>
        <dbReference type="Pfam" id="PF04262"/>
    </source>
</evidence>
<evidence type="ECO:0000256" key="3">
    <source>
        <dbReference type="ARBA" id="ARBA00022598"/>
    </source>
</evidence>
<evidence type="ECO:0000313" key="12">
    <source>
        <dbReference type="Proteomes" id="UP000184128"/>
    </source>
</evidence>
<keyword evidence="5" id="KW-0547">Nucleotide-binding</keyword>
<evidence type="ECO:0000256" key="1">
    <source>
        <dbReference type="ARBA" id="ARBA00005006"/>
    </source>
</evidence>
<dbReference type="STRING" id="1121025.SAMN02745249_00366"/>
<dbReference type="UniPathway" id="UPA00142">
    <property type="reaction ID" value="UER00209"/>
</dbReference>
<protein>
    <recommendedName>
        <fullName evidence="2 9">Glutamate--cysteine ligase</fullName>
        <ecNumber evidence="2 9">6.3.2.2</ecNumber>
    </recommendedName>
</protein>
<keyword evidence="12" id="KW-1185">Reference proteome</keyword>
<dbReference type="InterPro" id="IPR007370">
    <property type="entry name" value="Glu_cys_ligase"/>
</dbReference>
<keyword evidence="3 8" id="KW-0436">Ligase</keyword>
<evidence type="ECO:0000256" key="8">
    <source>
        <dbReference type="RuleBase" id="RU003544"/>
    </source>
</evidence>
<feature type="domain" description="Glutamate--cysteine ligase" evidence="10">
    <location>
        <begin position="259"/>
        <end position="325"/>
    </location>
</feature>
<evidence type="ECO:0000313" key="11">
    <source>
        <dbReference type="EMBL" id="SHE39503.1"/>
    </source>
</evidence>
<dbReference type="Gene3D" id="3.30.590.20">
    <property type="match status" value="1"/>
</dbReference>
<keyword evidence="6" id="KW-0067">ATP-binding</keyword>
<dbReference type="OrthoDB" id="9803907at2"/>
<sequence>MNLLNDIKENNLVELFITGNFGLEKEGLRVQGNGNLAMSMHPESLGNREVNPHIKTDYGEAQPEIITPPLASYSKAHNWLQTLSYVLLANLPDEEYMWPFSVPCNLPDDDRLINISQTTNIELEEYRLYTASKYGKKRQLVNGIHINYSFNPQFLEHLFAIQTQFETLEALRDELYLKLASNFLRYQWILVYLFGATPVAEANFFTDPFFKNKSIPLEPMRSLRNSKFGFTNHPKVVVRYDSIKNYVTDLQEAVQTGKLKKEREYYGAVRLRGIVKDSASLLEDGIQYLEMRSFDNDPFEVSGLSEETLQFIHLFFMTMLCLPEKILASEAEIGNVITKQVASERPFSKTKRIDEGYWLLGQMQYVITTLELTYDYAELVDQAAAALEMPEKTIAGCITTILESGSSLLTMGEELGRHHKKEILSIQSLAGFEHLSLAEQLQVVNMLQLGADVPLEYIKNIHMVD</sequence>
<evidence type="ECO:0000256" key="2">
    <source>
        <dbReference type="ARBA" id="ARBA00012220"/>
    </source>
</evidence>
<evidence type="ECO:0000256" key="9">
    <source>
        <dbReference type="RuleBase" id="RU004391"/>
    </source>
</evidence>
<dbReference type="RefSeq" id="WP_073295403.1">
    <property type="nucleotide sequence ID" value="NZ_FQUF01000004.1"/>
</dbReference>
<dbReference type="GO" id="GO:0046872">
    <property type="term" value="F:metal ion binding"/>
    <property type="evidence" value="ECO:0007669"/>
    <property type="project" value="TreeGrafter"/>
</dbReference>
<dbReference type="InterPro" id="IPR006334">
    <property type="entry name" value="Glut_cys_ligase"/>
</dbReference>
<evidence type="ECO:0000256" key="6">
    <source>
        <dbReference type="ARBA" id="ARBA00022840"/>
    </source>
</evidence>
<gene>
    <name evidence="11" type="ORF">SAMN02745249_00366</name>
</gene>
<feature type="domain" description="Glutamate--cysteine ligase" evidence="10">
    <location>
        <begin position="5"/>
        <end position="257"/>
    </location>
</feature>
<dbReference type="PANTHER" id="PTHR38761">
    <property type="entry name" value="GLUTAMATE--CYSTEINE LIGASE"/>
    <property type="match status" value="1"/>
</dbReference>
<dbReference type="AlphaFoldDB" id="A0A1M4T4P7"/>
<name>A0A1M4T4P7_9LACT</name>
<keyword evidence="4 8" id="KW-0317">Glutathione biosynthesis</keyword>
<dbReference type="EC" id="6.3.2.2" evidence="2 9"/>
<organism evidence="11 12">
    <name type="scientific">Atopostipes suicloacalis DSM 15692</name>
    <dbReference type="NCBI Taxonomy" id="1121025"/>
    <lineage>
        <taxon>Bacteria</taxon>
        <taxon>Bacillati</taxon>
        <taxon>Bacillota</taxon>
        <taxon>Bacilli</taxon>
        <taxon>Lactobacillales</taxon>
        <taxon>Carnobacteriaceae</taxon>
        <taxon>Atopostipes</taxon>
    </lineage>
</organism>
<dbReference type="EMBL" id="FQUF01000004">
    <property type="protein sequence ID" value="SHE39503.1"/>
    <property type="molecule type" value="Genomic_DNA"/>
</dbReference>
<dbReference type="InterPro" id="IPR014746">
    <property type="entry name" value="Gln_synth/guanido_kin_cat_dom"/>
</dbReference>
<dbReference type="GO" id="GO:0005524">
    <property type="term" value="F:ATP binding"/>
    <property type="evidence" value="ECO:0007669"/>
    <property type="project" value="UniProtKB-KW"/>
</dbReference>
<comment type="pathway">
    <text evidence="1 9">Sulfur metabolism; glutathione biosynthesis; glutathione from L-cysteine and L-glutamate: step 1/2.</text>
</comment>
<dbReference type="PANTHER" id="PTHR38761:SF1">
    <property type="entry name" value="GLUTAMATE--CYSTEINE LIGASE"/>
    <property type="match status" value="1"/>
</dbReference>
<evidence type="ECO:0000256" key="5">
    <source>
        <dbReference type="ARBA" id="ARBA00022741"/>
    </source>
</evidence>